<dbReference type="InterPro" id="IPR042303">
    <property type="entry name" value="Malonyl_CoA_deC_C_sf"/>
</dbReference>
<dbReference type="Pfam" id="PF05292">
    <property type="entry name" value="MCD"/>
    <property type="match status" value="1"/>
</dbReference>
<dbReference type="GO" id="GO:0006633">
    <property type="term" value="P:fatty acid biosynthetic process"/>
    <property type="evidence" value="ECO:0007669"/>
    <property type="project" value="InterPro"/>
</dbReference>
<dbReference type="OrthoDB" id="5292736at2"/>
<evidence type="ECO:0000259" key="1">
    <source>
        <dbReference type="Pfam" id="PF05292"/>
    </source>
</evidence>
<dbReference type="InterPro" id="IPR007956">
    <property type="entry name" value="Malonyl_CoA_deC_C"/>
</dbReference>
<evidence type="ECO:0000259" key="2">
    <source>
        <dbReference type="Pfam" id="PF17408"/>
    </source>
</evidence>
<feature type="domain" description="Malonyl-CoA decarboxylase C-terminal" evidence="1">
    <location>
        <begin position="166"/>
        <end position="411"/>
    </location>
</feature>
<dbReference type="Pfam" id="PF17408">
    <property type="entry name" value="MCD_N"/>
    <property type="match status" value="1"/>
</dbReference>
<dbReference type="InterPro" id="IPR035372">
    <property type="entry name" value="MCD_N"/>
</dbReference>
<accession>A0A397PK05</accession>
<dbReference type="AlphaFoldDB" id="A0A397PK05"/>
<dbReference type="Gene3D" id="3.40.630.150">
    <property type="entry name" value="Malonyl-CoA decarboxylase, catalytic domain"/>
    <property type="match status" value="1"/>
</dbReference>
<gene>
    <name evidence="3" type="ORF">BXY53_2152</name>
</gene>
<feature type="domain" description="Malonyl-CoA decarboxylase N-terminal" evidence="2">
    <location>
        <begin position="80"/>
        <end position="163"/>
    </location>
</feature>
<sequence>MNTSFFQELLSGIAERGRQLIDLSIGGHGHTDSIEELSRALMSSRGEAAGVALARRILNAYAALPREKRLAFFSFLNEAFTPDSERVREAAEQYLNEPGEKTLQELTRSVEPPMQEFLRRLNMAPGATAEIVAMRTDLLDFLKEHPELKPVDDNFVHLLGSWFNRGFLVLQRIDWSTPANILEKIIRYEAVHQIKDWSDLRRRLDPRDRRCYAFFHPSLIDEPLIFVQIALTDRIPGSIQELLSEESKMDGAREPSTAVFYSISNCQKGLAGISFGNFLIKQVAADLEKEIPSLRTFVTLSPLPGFRRWLERAREGHDLDYLNEQQRAALEIADNDHWWSDEDSAEALRPVLMAACAHYLLLAKTPSGMPADPVARFHLGNGARLERINWLGDVSEKGLRESYGLMVNYQYVLKDIERNHEALVNQGTVAASKAVRSHLLTSESSKALVTTG</sequence>
<dbReference type="Proteomes" id="UP000266273">
    <property type="component" value="Unassembled WGS sequence"/>
</dbReference>
<organism evidence="3 4">
    <name type="scientific">Dichotomicrobium thermohalophilum</name>
    <dbReference type="NCBI Taxonomy" id="933063"/>
    <lineage>
        <taxon>Bacteria</taxon>
        <taxon>Pseudomonadati</taxon>
        <taxon>Pseudomonadota</taxon>
        <taxon>Alphaproteobacteria</taxon>
        <taxon>Hyphomicrobiales</taxon>
        <taxon>Hyphomicrobiaceae</taxon>
        <taxon>Dichotomicrobium</taxon>
    </lineage>
</organism>
<dbReference type="GO" id="GO:0050080">
    <property type="term" value="F:malonyl-CoA decarboxylase activity"/>
    <property type="evidence" value="ECO:0007669"/>
    <property type="project" value="InterPro"/>
</dbReference>
<evidence type="ECO:0000313" key="4">
    <source>
        <dbReference type="Proteomes" id="UP000266273"/>
    </source>
</evidence>
<dbReference type="InterPro" id="IPR038351">
    <property type="entry name" value="MCD_N_sf"/>
</dbReference>
<dbReference type="Gene3D" id="1.20.140.90">
    <property type="entry name" value="Malonyl-CoA decarboxylase, oligemerization domain"/>
    <property type="match status" value="1"/>
</dbReference>
<name>A0A397PK05_9HYPH</name>
<proteinExistence type="predicted"/>
<dbReference type="RefSeq" id="WP_119061966.1">
    <property type="nucleotide sequence ID" value="NZ_QXDF01000002.1"/>
</dbReference>
<comment type="caution">
    <text evidence="3">The sequence shown here is derived from an EMBL/GenBank/DDBJ whole genome shotgun (WGS) entry which is preliminary data.</text>
</comment>
<evidence type="ECO:0000313" key="3">
    <source>
        <dbReference type="EMBL" id="RIA47595.1"/>
    </source>
</evidence>
<dbReference type="PANTHER" id="PTHR28641:SF1">
    <property type="entry name" value="MALONYL-COA DECARBOXYLASE, MITOCHONDRIAL"/>
    <property type="match status" value="1"/>
</dbReference>
<protein>
    <submittedName>
        <fullName evidence="3">Malonyl-CoA decarboxylase</fullName>
    </submittedName>
</protein>
<reference evidence="3 4" key="1">
    <citation type="submission" date="2018-08" db="EMBL/GenBank/DDBJ databases">
        <title>Genomic Encyclopedia of Archaeal and Bacterial Type Strains, Phase II (KMG-II): from individual species to whole genera.</title>
        <authorList>
            <person name="Goeker M."/>
        </authorList>
    </citation>
    <scope>NUCLEOTIDE SEQUENCE [LARGE SCALE GENOMIC DNA]</scope>
    <source>
        <strain evidence="3 4">DSM 5002</strain>
    </source>
</reference>
<dbReference type="PANTHER" id="PTHR28641">
    <property type="match status" value="1"/>
</dbReference>
<dbReference type="EMBL" id="QXDF01000002">
    <property type="protein sequence ID" value="RIA47595.1"/>
    <property type="molecule type" value="Genomic_DNA"/>
</dbReference>
<keyword evidence="4" id="KW-1185">Reference proteome</keyword>
<dbReference type="InterPro" id="IPR038917">
    <property type="entry name" value="Malonyl_CoA_deC"/>
</dbReference>